<dbReference type="CDD" id="cd03450">
    <property type="entry name" value="NodN"/>
    <property type="match status" value="1"/>
</dbReference>
<evidence type="ECO:0000313" key="3">
    <source>
        <dbReference type="Proteomes" id="UP001519924"/>
    </source>
</evidence>
<dbReference type="InterPro" id="IPR039375">
    <property type="entry name" value="NodN-like"/>
</dbReference>
<accession>A0ABS7F1S1</accession>
<evidence type="ECO:0000259" key="1">
    <source>
        <dbReference type="Pfam" id="PF01575"/>
    </source>
</evidence>
<dbReference type="InterPro" id="IPR029069">
    <property type="entry name" value="HotDog_dom_sf"/>
</dbReference>
<protein>
    <submittedName>
        <fullName evidence="2">MaoC family dehydratase</fullName>
    </submittedName>
</protein>
<feature type="domain" description="MaoC-like" evidence="1">
    <location>
        <begin position="11"/>
        <end position="117"/>
    </location>
</feature>
<dbReference type="Gene3D" id="3.10.129.10">
    <property type="entry name" value="Hotdog Thioesterase"/>
    <property type="match status" value="1"/>
</dbReference>
<dbReference type="InterPro" id="IPR002539">
    <property type="entry name" value="MaoC-like_dom"/>
</dbReference>
<keyword evidence="3" id="KW-1185">Reference proteome</keyword>
<dbReference type="PANTHER" id="PTHR42993:SF1">
    <property type="entry name" value="MAOC-LIKE DEHYDRATASE DOMAIN-CONTAINING PROTEIN"/>
    <property type="match status" value="1"/>
</dbReference>
<evidence type="ECO:0000313" key="2">
    <source>
        <dbReference type="EMBL" id="MBW8269568.1"/>
    </source>
</evidence>
<dbReference type="RefSeq" id="WP_220117323.1">
    <property type="nucleotide sequence ID" value="NZ_JAHZUY010000017.1"/>
</dbReference>
<dbReference type="EMBL" id="JAHZUY010000017">
    <property type="protein sequence ID" value="MBW8269568.1"/>
    <property type="molecule type" value="Genomic_DNA"/>
</dbReference>
<reference evidence="2 3" key="1">
    <citation type="submission" date="2021-08" db="EMBL/GenBank/DDBJ databases">
        <title>Caldovatus sediminis gen. nov., sp. nov., a moderately thermophilic bacterium isolated from a hot spring.</title>
        <authorList>
            <person name="Hu C.-J."/>
            <person name="Li W.-J."/>
            <person name="Xian W.-D."/>
        </authorList>
    </citation>
    <scope>NUCLEOTIDE SEQUENCE [LARGE SCALE GENOMIC DNA]</scope>
    <source>
        <strain evidence="2 3">SYSU G05006</strain>
    </source>
</reference>
<gene>
    <name evidence="2" type="ORF">K1J50_08720</name>
</gene>
<comment type="caution">
    <text evidence="2">The sequence shown here is derived from an EMBL/GenBank/DDBJ whole genome shotgun (WGS) entry which is preliminary data.</text>
</comment>
<name>A0ABS7F1S1_9PROT</name>
<dbReference type="Pfam" id="PF01575">
    <property type="entry name" value="MaoC_dehydratas"/>
    <property type="match status" value="1"/>
</dbReference>
<dbReference type="Proteomes" id="UP001519924">
    <property type="component" value="Unassembled WGS sequence"/>
</dbReference>
<dbReference type="PANTHER" id="PTHR42993">
    <property type="entry name" value="MAOC-LIKE DEHYDRATASE DOMAIN-CONTAINING PROTEIN"/>
    <property type="match status" value="1"/>
</dbReference>
<organism evidence="2 3">
    <name type="scientific">Caldovatus aquaticus</name>
    <dbReference type="NCBI Taxonomy" id="2865671"/>
    <lineage>
        <taxon>Bacteria</taxon>
        <taxon>Pseudomonadati</taxon>
        <taxon>Pseudomonadota</taxon>
        <taxon>Alphaproteobacteria</taxon>
        <taxon>Acetobacterales</taxon>
        <taxon>Roseomonadaceae</taxon>
        <taxon>Caldovatus</taxon>
    </lineage>
</organism>
<dbReference type="SUPFAM" id="SSF54637">
    <property type="entry name" value="Thioesterase/thiol ester dehydrase-isomerase"/>
    <property type="match status" value="1"/>
</dbReference>
<proteinExistence type="predicted"/>
<sequence>MLEVERPADMAAHVGRKLGVSDWFTVDQKTIDLFAEATGDHQWIHVDVERARRELPGGRTIAHGYLTLSLLPRLAPTIYRIRNRSRGINYGSNKVRFTAPVPAGSRIRLHLTLKACEPIPGGQRLTFENVMEIEGSDRPVLVAETLSQVYD</sequence>